<evidence type="ECO:0000313" key="2">
    <source>
        <dbReference type="EMBL" id="PJE34973.1"/>
    </source>
</evidence>
<evidence type="ECO:0000256" key="1">
    <source>
        <dbReference type="SAM" id="MobiDB-lite"/>
    </source>
</evidence>
<name>A0A2M8IWR4_9RHOB</name>
<comment type="caution">
    <text evidence="2">The sequence shown here is derived from an EMBL/GenBank/DDBJ whole genome shotgun (WGS) entry which is preliminary data.</text>
</comment>
<protein>
    <submittedName>
        <fullName evidence="2">Uncharacterized protein</fullName>
    </submittedName>
</protein>
<feature type="compositionally biased region" description="Basic and acidic residues" evidence="1">
    <location>
        <begin position="118"/>
        <end position="129"/>
    </location>
</feature>
<proteinExistence type="predicted"/>
<sequence>MALRAGPARRFRDWQKFAKITLTPCPMVINARVRGRRVQPRGEFAVRIWPAGAHSRRNCNAGVTHAIPAPAGFPRAWPPPEGCGPRQFLRDLPLTSRAPPFRHIRRINRAGSAGCRKTHTEESRHGQRP</sequence>
<reference evidence="2 3" key="1">
    <citation type="journal article" date="2018" name="Int. J. Syst. Evol. Microbiol.">
        <title>Pseudooceanicola lipolyticus sp. nov., a marine alphaproteobacterium, reclassification of Oceanicola flagellatus as Pseudooceanicola flagellatus comb. nov. and emended description of the genus Pseudooceanicola.</title>
        <authorList>
            <person name="Huang M.-M."/>
            <person name="Guo L.-L."/>
            <person name="Wu Y.-H."/>
            <person name="Lai Q.-L."/>
            <person name="Shao Z.-Z."/>
            <person name="Wang C.-S."/>
            <person name="Wu M."/>
            <person name="Xu X.-W."/>
        </authorList>
    </citation>
    <scope>NUCLEOTIDE SEQUENCE [LARGE SCALE GENOMIC DNA]</scope>
    <source>
        <strain evidence="2 3">157</strain>
    </source>
</reference>
<dbReference type="EMBL" id="PGTB01000123">
    <property type="protein sequence ID" value="PJE34973.1"/>
    <property type="molecule type" value="Genomic_DNA"/>
</dbReference>
<dbReference type="AlphaFoldDB" id="A0A2M8IWR4"/>
<evidence type="ECO:0000313" key="3">
    <source>
        <dbReference type="Proteomes" id="UP000231553"/>
    </source>
</evidence>
<dbReference type="Proteomes" id="UP000231553">
    <property type="component" value="Unassembled WGS sequence"/>
</dbReference>
<accession>A0A2M8IWR4</accession>
<keyword evidence="3" id="KW-1185">Reference proteome</keyword>
<organism evidence="2 3">
    <name type="scientific">Pseudooceanicola lipolyticus</name>
    <dbReference type="NCBI Taxonomy" id="2029104"/>
    <lineage>
        <taxon>Bacteria</taxon>
        <taxon>Pseudomonadati</taxon>
        <taxon>Pseudomonadota</taxon>
        <taxon>Alphaproteobacteria</taxon>
        <taxon>Rhodobacterales</taxon>
        <taxon>Paracoccaceae</taxon>
        <taxon>Pseudooceanicola</taxon>
    </lineage>
</organism>
<feature type="region of interest" description="Disordered" evidence="1">
    <location>
        <begin position="104"/>
        <end position="129"/>
    </location>
</feature>
<gene>
    <name evidence="2" type="ORF">CVM52_19470</name>
</gene>